<reference evidence="4 5" key="1">
    <citation type="journal article" date="2018" name="Microbiome">
        <title>Fine metagenomic profile of the Mediterranean stratified and mixed water columns revealed by assembly and recruitment.</title>
        <authorList>
            <person name="Haro-Moreno J.M."/>
            <person name="Lopez-Perez M."/>
            <person name="De La Torre J.R."/>
            <person name="Picazo A."/>
            <person name="Camacho A."/>
            <person name="Rodriguez-Valera F."/>
        </authorList>
    </citation>
    <scope>NUCLEOTIDE SEQUENCE [LARGE SCALE GENOMIC DNA]</scope>
    <source>
        <strain evidence="4">MED-G57</strain>
    </source>
</reference>
<dbReference type="Proteomes" id="UP000253570">
    <property type="component" value="Unassembled WGS sequence"/>
</dbReference>
<keyword evidence="2 3" id="KW-0663">Pyridoxal phosphate</keyword>
<sequence>MNFVDLKKQFKELENEIVNSVSGVLESGQYILGPLVEEIEDKLSLYANVNNVVTVSSGTDALFVSLHALGIGPGSKVYIPSFTYTATAEVIALVGAEPVFVDVTSRSFNISCKDLEEKIEKYRPTKDMPSAIIAVDLFGLPAKYDRLNDIANRYNLSLISDAAQSFGASIGNKKVGKLAPITTTSFYPTKPLSCCGDGGAIFTDNDDLAQILRSVRTHGISDNPYENIRIGTNARFDAIQAAILLKKLTIFDQELEKRKNVAAIYNQELDQIVETPMAIDGVYSAWAHYTIKTKKRDKLKMYLSDANIPSMIYYPKPMHDQIAYKKYSNGDNLKISTGLCQEVLSLPMHPYLSEEQVIYITEKIKKFLD</sequence>
<evidence type="ECO:0000256" key="3">
    <source>
        <dbReference type="RuleBase" id="RU004508"/>
    </source>
</evidence>
<dbReference type="GO" id="GO:0008483">
    <property type="term" value="F:transaminase activity"/>
    <property type="evidence" value="ECO:0007669"/>
    <property type="project" value="UniProtKB-KW"/>
</dbReference>
<evidence type="ECO:0000256" key="1">
    <source>
        <dbReference type="PIRSR" id="PIRSR000390-1"/>
    </source>
</evidence>
<feature type="active site" description="Proton acceptor" evidence="1">
    <location>
        <position position="190"/>
    </location>
</feature>
<dbReference type="PANTHER" id="PTHR30244">
    <property type="entry name" value="TRANSAMINASE"/>
    <property type="match status" value="1"/>
</dbReference>
<dbReference type="InterPro" id="IPR015421">
    <property type="entry name" value="PyrdxlP-dep_Trfase_major"/>
</dbReference>
<dbReference type="CDD" id="cd00616">
    <property type="entry name" value="AHBA_syn"/>
    <property type="match status" value="1"/>
</dbReference>
<dbReference type="InterPro" id="IPR015422">
    <property type="entry name" value="PyrdxlP-dep_Trfase_small"/>
</dbReference>
<dbReference type="PIRSF" id="PIRSF000390">
    <property type="entry name" value="PLP_StrS"/>
    <property type="match status" value="1"/>
</dbReference>
<comment type="caution">
    <text evidence="4">The sequence shown here is derived from an EMBL/GenBank/DDBJ whole genome shotgun (WGS) entry which is preliminary data.</text>
</comment>
<proteinExistence type="inferred from homology"/>
<dbReference type="Gene3D" id="3.40.640.10">
    <property type="entry name" value="Type I PLP-dependent aspartate aminotransferase-like (Major domain)"/>
    <property type="match status" value="1"/>
</dbReference>
<dbReference type="PANTHER" id="PTHR30244:SF42">
    <property type="entry name" value="UDP-2-ACETAMIDO-2-DEOXY-3-OXO-D-GLUCURONATE AMINOTRANSFERASE"/>
    <property type="match status" value="1"/>
</dbReference>
<dbReference type="Pfam" id="PF01041">
    <property type="entry name" value="DegT_DnrJ_EryC1"/>
    <property type="match status" value="1"/>
</dbReference>
<name>A0A368DRE6_9PROT</name>
<dbReference type="GO" id="GO:0030170">
    <property type="term" value="F:pyridoxal phosphate binding"/>
    <property type="evidence" value="ECO:0007669"/>
    <property type="project" value="TreeGrafter"/>
</dbReference>
<keyword evidence="4" id="KW-0032">Aminotransferase</keyword>
<gene>
    <name evidence="4" type="ORF">DBW71_01325</name>
</gene>
<evidence type="ECO:0000313" key="4">
    <source>
        <dbReference type="EMBL" id="RCL74422.1"/>
    </source>
</evidence>
<dbReference type="SUPFAM" id="SSF53383">
    <property type="entry name" value="PLP-dependent transferases"/>
    <property type="match status" value="1"/>
</dbReference>
<keyword evidence="4" id="KW-0808">Transferase</keyword>
<comment type="similarity">
    <text evidence="3">Belongs to the DegT/DnrJ/EryC1 family.</text>
</comment>
<protein>
    <submittedName>
        <fullName evidence="4">DegT/DnrJ/EryC1/StrS family aminotransferase</fullName>
    </submittedName>
</protein>
<evidence type="ECO:0000313" key="5">
    <source>
        <dbReference type="Proteomes" id="UP000253570"/>
    </source>
</evidence>
<dbReference type="EMBL" id="QOQD01000002">
    <property type="protein sequence ID" value="RCL74422.1"/>
    <property type="molecule type" value="Genomic_DNA"/>
</dbReference>
<dbReference type="Gene3D" id="3.90.1150.10">
    <property type="entry name" value="Aspartate Aminotransferase, domain 1"/>
    <property type="match status" value="1"/>
</dbReference>
<dbReference type="AlphaFoldDB" id="A0A368DRE6"/>
<accession>A0A368DRE6</accession>
<dbReference type="InterPro" id="IPR000653">
    <property type="entry name" value="DegT/StrS_aminotransferase"/>
</dbReference>
<dbReference type="GO" id="GO:0000271">
    <property type="term" value="P:polysaccharide biosynthetic process"/>
    <property type="evidence" value="ECO:0007669"/>
    <property type="project" value="TreeGrafter"/>
</dbReference>
<feature type="modified residue" description="N6-(pyridoxal phosphate)lysine" evidence="2">
    <location>
        <position position="190"/>
    </location>
</feature>
<organism evidence="4 5">
    <name type="scientific">PS1 clade bacterium</name>
    <dbReference type="NCBI Taxonomy" id="2175152"/>
    <lineage>
        <taxon>Bacteria</taxon>
        <taxon>Pseudomonadati</taxon>
        <taxon>Pseudomonadota</taxon>
        <taxon>Alphaproteobacteria</taxon>
        <taxon>PS1 clade</taxon>
    </lineage>
</organism>
<evidence type="ECO:0000256" key="2">
    <source>
        <dbReference type="PIRSR" id="PIRSR000390-2"/>
    </source>
</evidence>
<dbReference type="InterPro" id="IPR015424">
    <property type="entry name" value="PyrdxlP-dep_Trfase"/>
</dbReference>